<dbReference type="Proteomes" id="UP001652626">
    <property type="component" value="Chromosome 20"/>
</dbReference>
<keyword evidence="2" id="KW-1185">Reference proteome</keyword>
<dbReference type="GeneID" id="113403749"/>
<dbReference type="OrthoDB" id="7435109at2759"/>
<proteinExistence type="predicted"/>
<evidence type="ECO:0000313" key="2">
    <source>
        <dbReference type="Proteomes" id="UP001652626"/>
    </source>
</evidence>
<gene>
    <name evidence="3" type="primary">LOC113403749</name>
</gene>
<protein>
    <submittedName>
        <fullName evidence="3">Uncharacterized protein LOC113403749</fullName>
    </submittedName>
</protein>
<evidence type="ECO:0000256" key="1">
    <source>
        <dbReference type="SAM" id="SignalP"/>
    </source>
</evidence>
<evidence type="ECO:0000313" key="3">
    <source>
        <dbReference type="RefSeq" id="XP_026500122.2"/>
    </source>
</evidence>
<sequence length="279" mass="32005">MYARVLKFVALFTHILTSTCVRMTTYNGPDIKSKFKLELKPLHIPTGLGDIIILSGPIINSETLYFLSKPNSDTMKLKLNISRDMFDYKKSSINDDYNDIIIQYIQGKIKAIITPINKYKIFNLNYGKNCQDSTDIFREKEKSLLANDFMLGPLGEEDNGNWILSAYYKGNDGDWIEVFQVITVEITESIPTFPTKPKLDEGNDLELRFAYPVRNLQSCQITAPRSTFDRFYDRDRNNLDSCGFTIPNVTKDDEGLWRIIGVGNIVYEANVFLEINKKS</sequence>
<organism evidence="2 3">
    <name type="scientific">Vanessa tameamea</name>
    <name type="common">Kamehameha butterfly</name>
    <dbReference type="NCBI Taxonomy" id="334116"/>
    <lineage>
        <taxon>Eukaryota</taxon>
        <taxon>Metazoa</taxon>
        <taxon>Ecdysozoa</taxon>
        <taxon>Arthropoda</taxon>
        <taxon>Hexapoda</taxon>
        <taxon>Insecta</taxon>
        <taxon>Pterygota</taxon>
        <taxon>Neoptera</taxon>
        <taxon>Endopterygota</taxon>
        <taxon>Lepidoptera</taxon>
        <taxon>Glossata</taxon>
        <taxon>Ditrysia</taxon>
        <taxon>Papilionoidea</taxon>
        <taxon>Nymphalidae</taxon>
        <taxon>Nymphalinae</taxon>
        <taxon>Vanessa</taxon>
    </lineage>
</organism>
<reference evidence="3" key="1">
    <citation type="submission" date="2025-08" db="UniProtKB">
        <authorList>
            <consortium name="RefSeq"/>
        </authorList>
    </citation>
    <scope>IDENTIFICATION</scope>
    <source>
        <tissue evidence="3">Whole body</tissue>
    </source>
</reference>
<dbReference type="OMA" id="VYEANVF"/>
<dbReference type="AlphaFoldDB" id="A0A8B8IUA9"/>
<dbReference type="RefSeq" id="XP_026500122.2">
    <property type="nucleotide sequence ID" value="XM_026644337.2"/>
</dbReference>
<accession>A0A8B8IUA9</accession>
<feature type="chain" id="PRO_5046297341" evidence="1">
    <location>
        <begin position="21"/>
        <end position="279"/>
    </location>
</feature>
<name>A0A8B8IUA9_VANTA</name>
<keyword evidence="1" id="KW-0732">Signal</keyword>
<feature type="signal peptide" evidence="1">
    <location>
        <begin position="1"/>
        <end position="20"/>
    </location>
</feature>